<proteinExistence type="predicted"/>
<sequence>MGFNISFLQPAPLFHRAKTYSSARGSVMTVVIQLRCTSFLDEERLRLSLSNVVSLPVRRQDFGLFF</sequence>
<evidence type="ECO:0000313" key="2">
    <source>
        <dbReference type="Proteomes" id="UP001651158"/>
    </source>
</evidence>
<reference evidence="1 2" key="1">
    <citation type="journal article" date="2022" name="Front. Cell. Infect. Microbiol.">
        <title>The Genomes of Two Strains of Taenia crassiceps the Animal Model for the Study of Human Cysticercosis.</title>
        <authorList>
            <person name="Bobes R.J."/>
            <person name="Estrada K."/>
            <person name="Rios-Valencia D.G."/>
            <person name="Calderon-Gallegos A."/>
            <person name="de la Torre P."/>
            <person name="Carrero J.C."/>
            <person name="Sanchez-Flores A."/>
            <person name="Laclette J.P."/>
        </authorList>
    </citation>
    <scope>NUCLEOTIDE SEQUENCE [LARGE SCALE GENOMIC DNA]</scope>
    <source>
        <strain evidence="1">WFUcys</strain>
    </source>
</reference>
<name>A0ABR4Q685_9CEST</name>
<protein>
    <submittedName>
        <fullName evidence="1">Uncharacterized protein</fullName>
    </submittedName>
</protein>
<comment type="caution">
    <text evidence="1">The sequence shown here is derived from an EMBL/GenBank/DDBJ whole genome shotgun (WGS) entry which is preliminary data.</text>
</comment>
<organism evidence="1 2">
    <name type="scientific">Taenia crassiceps</name>
    <dbReference type="NCBI Taxonomy" id="6207"/>
    <lineage>
        <taxon>Eukaryota</taxon>
        <taxon>Metazoa</taxon>
        <taxon>Spiralia</taxon>
        <taxon>Lophotrochozoa</taxon>
        <taxon>Platyhelminthes</taxon>
        <taxon>Cestoda</taxon>
        <taxon>Eucestoda</taxon>
        <taxon>Cyclophyllidea</taxon>
        <taxon>Taeniidae</taxon>
        <taxon>Taenia</taxon>
    </lineage>
</organism>
<gene>
    <name evidence="1" type="ORF">TcWFU_000735</name>
</gene>
<keyword evidence="2" id="KW-1185">Reference proteome</keyword>
<dbReference type="EMBL" id="JAKROA010000009">
    <property type="protein sequence ID" value="KAL5105082.1"/>
    <property type="molecule type" value="Genomic_DNA"/>
</dbReference>
<evidence type="ECO:0000313" key="1">
    <source>
        <dbReference type="EMBL" id="KAL5105082.1"/>
    </source>
</evidence>
<accession>A0ABR4Q685</accession>
<dbReference type="Proteomes" id="UP001651158">
    <property type="component" value="Unassembled WGS sequence"/>
</dbReference>